<dbReference type="Proteomes" id="UP000708208">
    <property type="component" value="Unassembled WGS sequence"/>
</dbReference>
<keyword evidence="3" id="KW-1185">Reference proteome</keyword>
<reference evidence="2" key="1">
    <citation type="submission" date="2021-06" db="EMBL/GenBank/DDBJ databases">
        <authorList>
            <person name="Hodson N. C."/>
            <person name="Mongue J. A."/>
            <person name="Jaron S. K."/>
        </authorList>
    </citation>
    <scope>NUCLEOTIDE SEQUENCE</scope>
</reference>
<comment type="caution">
    <text evidence="2">The sequence shown here is derived from an EMBL/GenBank/DDBJ whole genome shotgun (WGS) entry which is preliminary data.</text>
</comment>
<evidence type="ECO:0000313" key="2">
    <source>
        <dbReference type="EMBL" id="CAG7717956.1"/>
    </source>
</evidence>
<evidence type="ECO:0000313" key="3">
    <source>
        <dbReference type="Proteomes" id="UP000708208"/>
    </source>
</evidence>
<dbReference type="AlphaFoldDB" id="A0A8J2JE77"/>
<protein>
    <submittedName>
        <fullName evidence="2">Uncharacterized protein</fullName>
    </submittedName>
</protein>
<evidence type="ECO:0000256" key="1">
    <source>
        <dbReference type="SAM" id="MobiDB-lite"/>
    </source>
</evidence>
<gene>
    <name evidence="2" type="ORF">AFUS01_LOCUS7384</name>
</gene>
<dbReference type="OrthoDB" id="191150at2759"/>
<proteinExistence type="predicted"/>
<dbReference type="EMBL" id="CAJVCH010049863">
    <property type="protein sequence ID" value="CAG7717956.1"/>
    <property type="molecule type" value="Genomic_DNA"/>
</dbReference>
<sequence length="104" mass="11434">MSDDPLYMPAFTADLDTGTMQEQRLSVDTSDTDLSHHKSMHPPYEPIPGVPLGLEPLEGIDAIVVQEQLETVEIFSTNMASVCSLLLNSPIVVHVFVWGEAVHM</sequence>
<organism evidence="2 3">
    <name type="scientific">Allacma fusca</name>
    <dbReference type="NCBI Taxonomy" id="39272"/>
    <lineage>
        <taxon>Eukaryota</taxon>
        <taxon>Metazoa</taxon>
        <taxon>Ecdysozoa</taxon>
        <taxon>Arthropoda</taxon>
        <taxon>Hexapoda</taxon>
        <taxon>Collembola</taxon>
        <taxon>Symphypleona</taxon>
        <taxon>Sminthuridae</taxon>
        <taxon>Allacma</taxon>
    </lineage>
</organism>
<accession>A0A8J2JE77</accession>
<name>A0A8J2JE77_9HEXA</name>
<feature type="region of interest" description="Disordered" evidence="1">
    <location>
        <begin position="24"/>
        <end position="48"/>
    </location>
</feature>